<evidence type="ECO:0000256" key="1">
    <source>
        <dbReference type="SAM" id="MobiDB-lite"/>
    </source>
</evidence>
<organism evidence="2 3">
    <name type="scientific">Shewanella aestuarii</name>
    <dbReference type="NCBI Taxonomy" id="1028752"/>
    <lineage>
        <taxon>Bacteria</taxon>
        <taxon>Pseudomonadati</taxon>
        <taxon>Pseudomonadota</taxon>
        <taxon>Gammaproteobacteria</taxon>
        <taxon>Alteromonadales</taxon>
        <taxon>Shewanellaceae</taxon>
        <taxon>Shewanella</taxon>
    </lineage>
</organism>
<accession>A0A6G9QKW6</accession>
<proteinExistence type="predicted"/>
<feature type="region of interest" description="Disordered" evidence="1">
    <location>
        <begin position="41"/>
        <end position="62"/>
    </location>
</feature>
<keyword evidence="3" id="KW-1185">Reference proteome</keyword>
<evidence type="ECO:0000313" key="3">
    <source>
        <dbReference type="Proteomes" id="UP000502608"/>
    </source>
</evidence>
<dbReference type="EMBL" id="CP050313">
    <property type="protein sequence ID" value="QIR15038.1"/>
    <property type="molecule type" value="Genomic_DNA"/>
</dbReference>
<dbReference type="AlphaFoldDB" id="A0A6G9QKW6"/>
<sequence length="62" mass="7375">MKNWLYKLLGKEPKPIRKKVQIDMKFETSVFKAGPHQMFKQETTEQTKEICKSEDETVQDKT</sequence>
<reference evidence="2 3" key="1">
    <citation type="submission" date="2020-03" db="EMBL/GenBank/DDBJ databases">
        <title>Complete genome sequence of Shewanella sp.</title>
        <authorList>
            <person name="Kim Y.-S."/>
            <person name="Kim S.-J."/>
            <person name="Jung H.-K."/>
            <person name="Kim K.-H."/>
        </authorList>
    </citation>
    <scope>NUCLEOTIDE SEQUENCE [LARGE SCALE GENOMIC DNA]</scope>
    <source>
        <strain evidence="2 3">PN3F2</strain>
    </source>
</reference>
<protein>
    <submittedName>
        <fullName evidence="2">Uncharacterized protein</fullName>
    </submittedName>
</protein>
<name>A0A6G9QKW6_9GAMM</name>
<dbReference type="Proteomes" id="UP000502608">
    <property type="component" value="Chromosome"/>
</dbReference>
<evidence type="ECO:0000313" key="2">
    <source>
        <dbReference type="EMBL" id="QIR15038.1"/>
    </source>
</evidence>
<dbReference type="RefSeq" id="WP_167678408.1">
    <property type="nucleotide sequence ID" value="NZ_CP050313.1"/>
</dbReference>
<dbReference type="KEGG" id="saes:HBH39_11540"/>
<feature type="compositionally biased region" description="Basic and acidic residues" evidence="1">
    <location>
        <begin position="42"/>
        <end position="62"/>
    </location>
</feature>
<gene>
    <name evidence="2" type="ORF">HBH39_11540</name>
</gene>